<name>A0A914NHE4_MELIC</name>
<evidence type="ECO:0000313" key="2">
    <source>
        <dbReference type="Proteomes" id="UP000887563"/>
    </source>
</evidence>
<feature type="region of interest" description="Disordered" evidence="1">
    <location>
        <begin position="76"/>
        <end position="99"/>
    </location>
</feature>
<protein>
    <submittedName>
        <fullName evidence="3">Uncharacterized protein</fullName>
    </submittedName>
</protein>
<dbReference type="AlphaFoldDB" id="A0A914NHE4"/>
<proteinExistence type="predicted"/>
<dbReference type="WBParaSite" id="Minc3s06469g39857">
    <property type="protein sequence ID" value="Minc3s06469g39857"/>
    <property type="gene ID" value="Minc3s06469g39857"/>
</dbReference>
<sequence length="99" mass="10622">MQIDPRTTRTGAHLMAIRKAHAAIICYAAHIPSSFHTRTGAHLMAIRKAHAAIICYAAHIPSSFHVLTGFSEDFNTSQSAEEKGGKGKGKIAKNTARPA</sequence>
<reference evidence="3" key="1">
    <citation type="submission" date="2022-11" db="UniProtKB">
        <authorList>
            <consortium name="WormBaseParasite"/>
        </authorList>
    </citation>
    <scope>IDENTIFICATION</scope>
</reference>
<organism evidence="2 3">
    <name type="scientific">Meloidogyne incognita</name>
    <name type="common">Southern root-knot nematode worm</name>
    <name type="synonym">Oxyuris incognita</name>
    <dbReference type="NCBI Taxonomy" id="6306"/>
    <lineage>
        <taxon>Eukaryota</taxon>
        <taxon>Metazoa</taxon>
        <taxon>Ecdysozoa</taxon>
        <taxon>Nematoda</taxon>
        <taxon>Chromadorea</taxon>
        <taxon>Rhabditida</taxon>
        <taxon>Tylenchina</taxon>
        <taxon>Tylenchomorpha</taxon>
        <taxon>Tylenchoidea</taxon>
        <taxon>Meloidogynidae</taxon>
        <taxon>Meloidogyninae</taxon>
        <taxon>Meloidogyne</taxon>
        <taxon>Meloidogyne incognita group</taxon>
    </lineage>
</organism>
<dbReference type="Proteomes" id="UP000887563">
    <property type="component" value="Unplaced"/>
</dbReference>
<evidence type="ECO:0000256" key="1">
    <source>
        <dbReference type="SAM" id="MobiDB-lite"/>
    </source>
</evidence>
<accession>A0A914NHE4</accession>
<keyword evidence="2" id="KW-1185">Reference proteome</keyword>
<evidence type="ECO:0000313" key="3">
    <source>
        <dbReference type="WBParaSite" id="Minc3s06469g39857"/>
    </source>
</evidence>